<dbReference type="PROSITE" id="PS51257">
    <property type="entry name" value="PROKAR_LIPOPROTEIN"/>
    <property type="match status" value="1"/>
</dbReference>
<feature type="signal peptide" evidence="3">
    <location>
        <begin position="1"/>
        <end position="18"/>
    </location>
</feature>
<accession>A0A4Y7WVE8</accession>
<dbReference type="AlphaFoldDB" id="A0A0M0KIL7"/>
<name>A0A0M0KIL7_ALKHA</name>
<feature type="chain" id="PRO_5044367263" evidence="3">
    <location>
        <begin position="19"/>
        <end position="313"/>
    </location>
</feature>
<dbReference type="GO" id="GO:0043190">
    <property type="term" value="C:ATP-binding cassette (ABC) transporter complex"/>
    <property type="evidence" value="ECO:0007669"/>
    <property type="project" value="InterPro"/>
</dbReference>
<evidence type="ECO:0000256" key="2">
    <source>
        <dbReference type="ARBA" id="ARBA00022729"/>
    </source>
</evidence>
<accession>A0A0M0KIL7</accession>
<dbReference type="PANTHER" id="PTHR35841">
    <property type="entry name" value="PHOSPHONATES-BINDING PERIPLASMIC PROTEIN"/>
    <property type="match status" value="1"/>
</dbReference>
<keyword evidence="2 3" id="KW-0732">Signal</keyword>
<dbReference type="EMBL" id="LILD01000001">
    <property type="protein sequence ID" value="KOO38268.1"/>
    <property type="molecule type" value="Genomic_DNA"/>
</dbReference>
<dbReference type="NCBIfam" id="TIGR01098">
    <property type="entry name" value="3A0109s03R"/>
    <property type="match status" value="1"/>
</dbReference>
<evidence type="ECO:0000313" key="4">
    <source>
        <dbReference type="EMBL" id="KOO38268.1"/>
    </source>
</evidence>
<dbReference type="RefSeq" id="WP_010899118.1">
    <property type="nucleotide sequence ID" value="NZ_CP040441.1"/>
</dbReference>
<dbReference type="Gene3D" id="3.40.190.10">
    <property type="entry name" value="Periplasmic binding protein-like II"/>
    <property type="match status" value="2"/>
</dbReference>
<dbReference type="GO" id="GO:0055085">
    <property type="term" value="P:transmembrane transport"/>
    <property type="evidence" value="ECO:0007669"/>
    <property type="project" value="InterPro"/>
</dbReference>
<dbReference type="GeneID" id="87598496"/>
<reference evidence="4" key="1">
    <citation type="submission" date="2015-08" db="EMBL/GenBank/DDBJ databases">
        <title>Complete DNA Sequence of Pseudomonas syringae pv. actinidiae, the Causal Agent of Kiwifruit Canker Disease.</title>
        <authorList>
            <person name="Rikkerink E.H.A."/>
            <person name="Fineran P.C."/>
        </authorList>
    </citation>
    <scope>NUCLEOTIDE SEQUENCE</scope>
    <source>
        <strain evidence="4">DSM 13666</strain>
    </source>
</reference>
<comment type="similarity">
    <text evidence="1">Belongs to the phosphate/phosphite/phosphonate binding protein family.</text>
</comment>
<dbReference type="SUPFAM" id="SSF53850">
    <property type="entry name" value="Periplasmic binding protein-like II"/>
    <property type="match status" value="1"/>
</dbReference>
<comment type="caution">
    <text evidence="4">The sequence shown here is derived from an EMBL/GenBank/DDBJ whole genome shotgun (WGS) entry which is preliminary data.</text>
</comment>
<dbReference type="OMA" id="KMAFTSE"/>
<dbReference type="PATRIC" id="fig|136160.3.peg.1250"/>
<evidence type="ECO:0000256" key="1">
    <source>
        <dbReference type="ARBA" id="ARBA00007162"/>
    </source>
</evidence>
<dbReference type="InterPro" id="IPR005770">
    <property type="entry name" value="PhnD"/>
</dbReference>
<proteinExistence type="inferred from homology"/>
<evidence type="ECO:0000256" key="3">
    <source>
        <dbReference type="SAM" id="SignalP"/>
    </source>
</evidence>
<organism evidence="4">
    <name type="scientific">Halalkalibacterium halodurans</name>
    <name type="common">Bacillus halodurans</name>
    <dbReference type="NCBI Taxonomy" id="86665"/>
    <lineage>
        <taxon>Bacteria</taxon>
        <taxon>Bacillati</taxon>
        <taxon>Bacillota</taxon>
        <taxon>Bacilli</taxon>
        <taxon>Bacillales</taxon>
        <taxon>Bacillaceae</taxon>
        <taxon>Halalkalibacterium (ex Joshi et al. 2022)</taxon>
    </lineage>
</organism>
<dbReference type="CDD" id="cd01071">
    <property type="entry name" value="PBP2_PhnD_like"/>
    <property type="match status" value="1"/>
</dbReference>
<dbReference type="PANTHER" id="PTHR35841:SF1">
    <property type="entry name" value="PHOSPHONATES-BINDING PERIPLASMIC PROTEIN"/>
    <property type="match status" value="1"/>
</dbReference>
<sequence>MKKMLYFLGVSMLVFVLAACGTSDDGDTAGSGEADGADEAGEMPSELIMGFVPSSESDQIADTVEPLAERLSEELGIPVSGQVMTNYTGLVEAMGNDQVHIGFIPAFGYVLATDRYPQVEVILKSVRNGSGTYRAQYTVLADSDIESIEDLEGKVWVYSDLASTSGYLFPAAQLVTEYDVPADGIDSFFGNQIQAGSHDNALITVLEGGADVATTFEDAREIIEGDYPEAMEDLRVIGYTEEIPNDTISVLNTLPQELIDQIRDVFLSFNEDEDMIKILNDVYRWDAIEEASDDEYDIVRETYELFSDQVSLD</sequence>
<gene>
    <name evidence="4" type="ORF">AMD02_04875</name>
</gene>
<protein>
    <submittedName>
        <fullName evidence="4">Phosphonate ABC transporter substrate-binding protein</fullName>
    </submittedName>
</protein>
<dbReference type="Pfam" id="PF12974">
    <property type="entry name" value="Phosphonate-bd"/>
    <property type="match status" value="1"/>
</dbReference>